<organism evidence="2 3">
    <name type="scientific">Synechococcus phage S-WAM1</name>
    <dbReference type="NCBI Taxonomy" id="1815521"/>
    <lineage>
        <taxon>Viruses</taxon>
        <taxon>Duplodnaviria</taxon>
        <taxon>Heunggongvirae</taxon>
        <taxon>Uroviricota</taxon>
        <taxon>Caudoviricetes</taxon>
        <taxon>Pantevenvirales</taxon>
        <taxon>Kyanoviridae</taxon>
        <taxon>Sokavirus</taxon>
        <taxon>Sokavirus swam1</taxon>
    </lineage>
</organism>
<gene>
    <name evidence="2" type="ORF">P090810_134</name>
</gene>
<evidence type="ECO:0000313" key="2">
    <source>
        <dbReference type="EMBL" id="AOV61607.1"/>
    </source>
</evidence>
<sequence>MNTQEIKGNLARLLATENLLVEHKQVPTASFDVEKRVLTLPLWKKASDTVYTMLVGHEVGHALYTPNEGLDDLPCPKSYVNVTEDARIEKLMKRKFPGLTKDFYGGYQELNAQDFFCIKDEKLELLPLIDRVNLHYKIGAYSMMPFEDSETPLRDAVGAAETFAEAIAAADAIYEFTKQQREEKKQSTPAQPQGAPGNGSSSTEESTNSFEQSDEQQGQGETPRPWFTEESDKGDNQGDDNRDPADLDTPSYEYADPDIDNVTTQRNFDRAAESLIDRHAQSPTYVQFPKIYSDKIIVNNKQLWDKAEEYWDQYYATETSEGVDVFAGVDSEFNEFCNKTAKDVNYLVKEFECKKSASAYARSSTSRTGVLDTTKLHNYKFSDDIFKKVTRTTDGKNHGLVFLLDWSGSMSQEIFETVCQVINLVQFCKKVGIPFDVYSFVSDAALNPFLGCETYESVDDLPDVASHEVGQLWIDNRFKLVNLLTSEGNQKDFKRQCRNMYRVANYWHQRNTYYKFRPAPPYFMGLGGTPLNEALVAMHQYLPEWQTRNGVEKSHLIILTDGESQCIGYARDHKLTQYFDAPYPSSVGYNTVVRHKGRYYSDITDANQSMTNTLIRIIRDSHPNSSVLGFRICNTRGLSHYLRSFGLWDTVDKYTKVFKRDKSVVVNNSPYNELYVIQSNSYSSEVEMDVNEDATKSQIRNAFKKTLKSKSVNRKMLSSFAGRIA</sequence>
<dbReference type="GeneID" id="30310087"/>
<dbReference type="OrthoDB" id="4844at10239"/>
<name>A0A1D8KSQ4_9CAUD</name>
<evidence type="ECO:0000313" key="3">
    <source>
        <dbReference type="Proteomes" id="UP000204364"/>
    </source>
</evidence>
<evidence type="ECO:0000256" key="1">
    <source>
        <dbReference type="SAM" id="MobiDB-lite"/>
    </source>
</evidence>
<feature type="region of interest" description="Disordered" evidence="1">
    <location>
        <begin position="178"/>
        <end position="263"/>
    </location>
</feature>
<dbReference type="Proteomes" id="UP000204364">
    <property type="component" value="Segment"/>
</dbReference>
<dbReference type="InterPro" id="IPR036465">
    <property type="entry name" value="vWFA_dom_sf"/>
</dbReference>
<protein>
    <submittedName>
        <fullName evidence="2">Peptidase</fullName>
    </submittedName>
</protein>
<dbReference type="Gene3D" id="3.40.50.410">
    <property type="entry name" value="von Willebrand factor, type A domain"/>
    <property type="match status" value="1"/>
</dbReference>
<dbReference type="EMBL" id="KU686210">
    <property type="protein sequence ID" value="AOV61607.1"/>
    <property type="molecule type" value="Genomic_DNA"/>
</dbReference>
<proteinExistence type="predicted"/>
<accession>A0A1D8KSQ4</accession>
<reference evidence="2 3" key="1">
    <citation type="journal article" date="2016" name="Virology">
        <title>The genomic content and context of auxiliary metabolic genes in marine cyanomyoviruses.</title>
        <authorList>
            <person name="Crummett L.T."/>
            <person name="Puxty R.J."/>
            <person name="Weihe C."/>
            <person name="Marston M.F."/>
            <person name="Martiny J.B."/>
        </authorList>
    </citation>
    <scope>NUCLEOTIDE SEQUENCE [LARGE SCALE GENOMIC DNA]</scope>
    <source>
        <strain evidence="2">0810PA09</strain>
    </source>
</reference>
<dbReference type="RefSeq" id="YP_009325123.1">
    <property type="nucleotide sequence ID" value="NC_031944.1"/>
</dbReference>
<dbReference type="KEGG" id="vg:30310087"/>
<keyword evidence="3" id="KW-1185">Reference proteome</keyword>
<dbReference type="SUPFAM" id="SSF53300">
    <property type="entry name" value="vWA-like"/>
    <property type="match status" value="1"/>
</dbReference>
<feature type="compositionally biased region" description="Basic and acidic residues" evidence="1">
    <location>
        <begin position="230"/>
        <end position="245"/>
    </location>
</feature>
<feature type="compositionally biased region" description="Low complexity" evidence="1">
    <location>
        <begin position="198"/>
        <end position="209"/>
    </location>
</feature>